<protein>
    <submittedName>
        <fullName evidence="1">Uncharacterized protein</fullName>
    </submittedName>
</protein>
<reference evidence="1 2" key="1">
    <citation type="submission" date="2019-06" db="EMBL/GenBank/DDBJ databases">
        <title>Sequencing the genomes of 1000 actinobacteria strains.</title>
        <authorList>
            <person name="Klenk H.-P."/>
        </authorList>
    </citation>
    <scope>NUCLEOTIDE SEQUENCE [LARGE SCALE GENOMIC DNA]</scope>
    <source>
        <strain evidence="1 2">DSM 43186</strain>
    </source>
</reference>
<accession>A0A543IZB2</accession>
<keyword evidence="2" id="KW-1185">Reference proteome</keyword>
<dbReference type="Proteomes" id="UP000319213">
    <property type="component" value="Unassembled WGS sequence"/>
</dbReference>
<name>A0A543IZB2_9ACTN</name>
<dbReference type="EMBL" id="VFPQ01000001">
    <property type="protein sequence ID" value="TQM75898.1"/>
    <property type="molecule type" value="Genomic_DNA"/>
</dbReference>
<dbReference type="AlphaFoldDB" id="A0A543IZB2"/>
<dbReference type="OrthoDB" id="3781969at2"/>
<dbReference type="Gene3D" id="3.30.450.30">
    <property type="entry name" value="Dynein light chain 2a, cytoplasmic"/>
    <property type="match status" value="1"/>
</dbReference>
<proteinExistence type="predicted"/>
<dbReference type="RefSeq" id="WP_142259844.1">
    <property type="nucleotide sequence ID" value="NZ_BMPV01000001.1"/>
</dbReference>
<evidence type="ECO:0000313" key="1">
    <source>
        <dbReference type="EMBL" id="TQM75898.1"/>
    </source>
</evidence>
<evidence type="ECO:0000313" key="2">
    <source>
        <dbReference type="Proteomes" id="UP000319213"/>
    </source>
</evidence>
<gene>
    <name evidence="1" type="ORF">FHX40_2620</name>
</gene>
<comment type="caution">
    <text evidence="1">The sequence shown here is derived from an EMBL/GenBank/DDBJ whole genome shotgun (WGS) entry which is preliminary data.</text>
</comment>
<sequence length="121" mass="13049">MDINTALKEIMAIDGALGAALVDFETGMCLGSAGGGDGLDIELAAAGSTEVVRAKVQTLAALEMDDEVEDMLISLTRQYHVIRRASHASTSVFLYLVLDRERANLALARHHLRRIEGELVI</sequence>
<organism evidence="1 2">
    <name type="scientific">Thermopolyspora flexuosa</name>
    <dbReference type="NCBI Taxonomy" id="103836"/>
    <lineage>
        <taxon>Bacteria</taxon>
        <taxon>Bacillati</taxon>
        <taxon>Actinomycetota</taxon>
        <taxon>Actinomycetes</taxon>
        <taxon>Streptosporangiales</taxon>
        <taxon>Streptosporangiaceae</taxon>
        <taxon>Thermopolyspora</taxon>
    </lineage>
</organism>